<keyword evidence="1" id="KW-0813">Transport</keyword>
<feature type="binding site" description="proximal binding residue" evidence="5">
    <location>
        <position position="70"/>
    </location>
    <ligand>
        <name>heme</name>
        <dbReference type="ChEBI" id="CHEBI:30413"/>
    </ligand>
    <ligandPart>
        <name>Fe</name>
        <dbReference type="ChEBI" id="CHEBI:18248"/>
    </ligandPart>
</feature>
<dbReference type="GO" id="GO:0046872">
    <property type="term" value="F:metal ion binding"/>
    <property type="evidence" value="ECO:0007669"/>
    <property type="project" value="UniProtKB-KW"/>
</dbReference>
<dbReference type="InterPro" id="IPR012292">
    <property type="entry name" value="Globin/Proto"/>
</dbReference>
<dbReference type="GO" id="GO:0019825">
    <property type="term" value="F:oxygen binding"/>
    <property type="evidence" value="ECO:0007669"/>
    <property type="project" value="InterPro"/>
</dbReference>
<evidence type="ECO:0000313" key="8">
    <source>
        <dbReference type="Proteomes" id="UP000682739"/>
    </source>
</evidence>
<reference evidence="7" key="1">
    <citation type="submission" date="2021-03" db="EMBL/GenBank/DDBJ databases">
        <title>Description of Psychrosphaera ytuae sp. nov. isolated from deep sea sediment of South China Sea.</title>
        <authorList>
            <person name="Zhang J."/>
            <person name="Xu X.-D."/>
        </authorList>
    </citation>
    <scope>NUCLEOTIDE SEQUENCE</scope>
    <source>
        <strain evidence="7">MTZ26</strain>
    </source>
</reference>
<keyword evidence="6" id="KW-0732">Signal</keyword>
<dbReference type="EMBL" id="CP072110">
    <property type="protein sequence ID" value="QTH65106.1"/>
    <property type="molecule type" value="Genomic_DNA"/>
</dbReference>
<dbReference type="Proteomes" id="UP000682739">
    <property type="component" value="Chromosome"/>
</dbReference>
<evidence type="ECO:0000256" key="6">
    <source>
        <dbReference type="SAM" id="SignalP"/>
    </source>
</evidence>
<keyword evidence="8" id="KW-1185">Reference proteome</keyword>
<name>A0A975DDI6_9GAMM</name>
<feature type="signal peptide" evidence="6">
    <location>
        <begin position="1"/>
        <end position="20"/>
    </location>
</feature>
<dbReference type="Pfam" id="PF01152">
    <property type="entry name" value="Bac_globin"/>
    <property type="match status" value="1"/>
</dbReference>
<feature type="chain" id="PRO_5037363453" evidence="6">
    <location>
        <begin position="21"/>
        <end position="142"/>
    </location>
</feature>
<accession>A0A975DDI6</accession>
<evidence type="ECO:0000256" key="3">
    <source>
        <dbReference type="ARBA" id="ARBA00022723"/>
    </source>
</evidence>
<evidence type="ECO:0000256" key="4">
    <source>
        <dbReference type="ARBA" id="ARBA00023004"/>
    </source>
</evidence>
<evidence type="ECO:0000256" key="1">
    <source>
        <dbReference type="ARBA" id="ARBA00022448"/>
    </source>
</evidence>
<dbReference type="Gene3D" id="1.10.490.10">
    <property type="entry name" value="Globins"/>
    <property type="match status" value="1"/>
</dbReference>
<dbReference type="KEGG" id="psym:J1N51_06615"/>
<evidence type="ECO:0000256" key="2">
    <source>
        <dbReference type="ARBA" id="ARBA00022617"/>
    </source>
</evidence>
<keyword evidence="4 5" id="KW-0408">Iron</keyword>
<dbReference type="InterPro" id="IPR009050">
    <property type="entry name" value="Globin-like_sf"/>
</dbReference>
<proteinExistence type="predicted"/>
<dbReference type="SUPFAM" id="SSF46458">
    <property type="entry name" value="Globin-like"/>
    <property type="match status" value="1"/>
</dbReference>
<dbReference type="CDD" id="cd00454">
    <property type="entry name" value="TrHb1_N"/>
    <property type="match status" value="1"/>
</dbReference>
<feature type="binding site" description="distal binding residue" evidence="5">
    <location>
        <position position="94"/>
    </location>
    <ligand>
        <name>heme</name>
        <dbReference type="ChEBI" id="CHEBI:30413"/>
    </ligand>
    <ligandPart>
        <name>Fe</name>
        <dbReference type="ChEBI" id="CHEBI:18248"/>
    </ligandPart>
</feature>
<sequence length="142" mass="15838">MKYLTLLLIGITLSACTSTAQLPANNNLYEEIGGQQTLSKVFGLALTRIYNDPIIGHHFTGVPKSHLRKHLTAQTCELIGGPCVYQGKDMVDVHTDHNITDKEFFILVEYVQGAMRDIGLTVEQENQILQKLAPLKGQIVYR</sequence>
<evidence type="ECO:0000313" key="7">
    <source>
        <dbReference type="EMBL" id="QTH65106.1"/>
    </source>
</evidence>
<keyword evidence="2 5" id="KW-0349">Heme</keyword>
<dbReference type="InterPro" id="IPR001486">
    <property type="entry name" value="Hemoglobin_trunc"/>
</dbReference>
<gene>
    <name evidence="7" type="ORF">J1N51_06615</name>
</gene>
<dbReference type="PROSITE" id="PS51257">
    <property type="entry name" value="PROKAR_LIPOPROTEIN"/>
    <property type="match status" value="1"/>
</dbReference>
<organism evidence="7 8">
    <name type="scientific">Psychrosphaera ytuae</name>
    <dbReference type="NCBI Taxonomy" id="2820710"/>
    <lineage>
        <taxon>Bacteria</taxon>
        <taxon>Pseudomonadati</taxon>
        <taxon>Pseudomonadota</taxon>
        <taxon>Gammaproteobacteria</taxon>
        <taxon>Alteromonadales</taxon>
        <taxon>Pseudoalteromonadaceae</taxon>
        <taxon>Psychrosphaera</taxon>
    </lineage>
</organism>
<dbReference type="AlphaFoldDB" id="A0A975DDI6"/>
<dbReference type="RefSeq" id="WP_208833141.1">
    <property type="nucleotide sequence ID" value="NZ_CP072110.1"/>
</dbReference>
<dbReference type="GO" id="GO:0020037">
    <property type="term" value="F:heme binding"/>
    <property type="evidence" value="ECO:0007669"/>
    <property type="project" value="InterPro"/>
</dbReference>
<protein>
    <submittedName>
        <fullName evidence="7">Group 1 truncated hemoglobin</fullName>
    </submittedName>
</protein>
<evidence type="ECO:0000256" key="5">
    <source>
        <dbReference type="PIRSR" id="PIRSR601486-1"/>
    </source>
</evidence>
<keyword evidence="3 5" id="KW-0479">Metal-binding</keyword>